<protein>
    <submittedName>
        <fullName evidence="4">Transporter substrate-binding domain-containing protein</fullName>
    </submittedName>
</protein>
<evidence type="ECO:0000256" key="1">
    <source>
        <dbReference type="ARBA" id="ARBA00022729"/>
    </source>
</evidence>
<keyword evidence="1 2" id="KW-0732">Signal</keyword>
<dbReference type="InterPro" id="IPR001638">
    <property type="entry name" value="Solute-binding_3/MltF_N"/>
</dbReference>
<dbReference type="PROSITE" id="PS51257">
    <property type="entry name" value="PROKAR_LIPOPROTEIN"/>
    <property type="match status" value="1"/>
</dbReference>
<dbReference type="Gene3D" id="3.40.190.10">
    <property type="entry name" value="Periplasmic binding protein-like II"/>
    <property type="match status" value="2"/>
</dbReference>
<feature type="chain" id="PRO_5038919034" evidence="2">
    <location>
        <begin position="27"/>
        <end position="297"/>
    </location>
</feature>
<dbReference type="PANTHER" id="PTHR35936:SF18">
    <property type="entry name" value="L-CYSTINE-BINDING PROTEIN TCYJ"/>
    <property type="match status" value="1"/>
</dbReference>
<keyword evidence="5" id="KW-1185">Reference proteome</keyword>
<gene>
    <name evidence="4" type="ORF">GNP93_04785</name>
</gene>
<dbReference type="RefSeq" id="WP_155614130.1">
    <property type="nucleotide sequence ID" value="NZ_WNZX01000002.1"/>
</dbReference>
<proteinExistence type="predicted"/>
<reference evidence="4 5" key="1">
    <citation type="submission" date="2019-11" db="EMBL/GenBank/DDBJ databases">
        <title>Draft genome sequences of five Paenibacillus species of dairy origin.</title>
        <authorList>
            <person name="Olajide A.M."/>
            <person name="Chen S."/>
            <person name="Lapointe G."/>
        </authorList>
    </citation>
    <scope>NUCLEOTIDE SEQUENCE [LARGE SCALE GENOMIC DNA]</scope>
    <source>
        <strain evidence="4 5">2CS3</strain>
    </source>
</reference>
<name>A0A7X2Z7Y1_9BACL</name>
<organism evidence="4 5">
    <name type="scientific">Paenibacillus validus</name>
    <dbReference type="NCBI Taxonomy" id="44253"/>
    <lineage>
        <taxon>Bacteria</taxon>
        <taxon>Bacillati</taxon>
        <taxon>Bacillota</taxon>
        <taxon>Bacilli</taxon>
        <taxon>Bacillales</taxon>
        <taxon>Paenibacillaceae</taxon>
        <taxon>Paenibacillus</taxon>
    </lineage>
</organism>
<dbReference type="Proteomes" id="UP000450917">
    <property type="component" value="Unassembled WGS sequence"/>
</dbReference>
<evidence type="ECO:0000256" key="2">
    <source>
        <dbReference type="SAM" id="SignalP"/>
    </source>
</evidence>
<sequence length="297" mass="33243">MKNTILRTSALLLGAVSLIVAGCANQNGGSATATGTGSASSDSNQQTVVKVALNGVPVPLFSFLDDKNQPAGYMIDYLKEVEKKLPEYQFQYEAVDTDSQLIGTDSGKYALAANFWFKNPEREKKYLFPEYEYGYSITALAVKEDRNDIKTLDDLAGKKLVPMTPTSGLRYIIKDYNIQHPGKEIRIEDIDRTTASDDLKLVDSGKYDATFININSFDDANNRLKLKVKIGGVISKEPVWFLYNKNQSELAKKIDAVTVQLTNDGTLSKLAEKWFDVDFFKSLDYVKQGHQFRKENK</sequence>
<dbReference type="SMART" id="SM00062">
    <property type="entry name" value="PBPb"/>
    <property type="match status" value="1"/>
</dbReference>
<evidence type="ECO:0000313" key="5">
    <source>
        <dbReference type="Proteomes" id="UP000450917"/>
    </source>
</evidence>
<feature type="signal peptide" evidence="2">
    <location>
        <begin position="1"/>
        <end position="26"/>
    </location>
</feature>
<dbReference type="Pfam" id="PF00497">
    <property type="entry name" value="SBP_bac_3"/>
    <property type="match status" value="1"/>
</dbReference>
<comment type="caution">
    <text evidence="4">The sequence shown here is derived from an EMBL/GenBank/DDBJ whole genome shotgun (WGS) entry which is preliminary data.</text>
</comment>
<dbReference type="AlphaFoldDB" id="A0A7X2Z7Y1"/>
<accession>A0A7X2Z7Y1</accession>
<dbReference type="PANTHER" id="PTHR35936">
    <property type="entry name" value="MEMBRANE-BOUND LYTIC MUREIN TRANSGLYCOSYLASE F"/>
    <property type="match status" value="1"/>
</dbReference>
<evidence type="ECO:0000313" key="4">
    <source>
        <dbReference type="EMBL" id="MUG69989.1"/>
    </source>
</evidence>
<dbReference type="SUPFAM" id="SSF53850">
    <property type="entry name" value="Periplasmic binding protein-like II"/>
    <property type="match status" value="1"/>
</dbReference>
<dbReference type="EMBL" id="WNZX01000002">
    <property type="protein sequence ID" value="MUG69989.1"/>
    <property type="molecule type" value="Genomic_DNA"/>
</dbReference>
<evidence type="ECO:0000259" key="3">
    <source>
        <dbReference type="SMART" id="SM00062"/>
    </source>
</evidence>
<feature type="domain" description="Solute-binding protein family 3/N-terminal" evidence="3">
    <location>
        <begin position="48"/>
        <end position="278"/>
    </location>
</feature>